<feature type="region of interest" description="Disordered" evidence="1">
    <location>
        <begin position="387"/>
        <end position="421"/>
    </location>
</feature>
<dbReference type="AlphaFoldDB" id="A0AAD7H6A9"/>
<gene>
    <name evidence="2" type="ORF">B0H16DRAFT_1479284</name>
</gene>
<dbReference type="Proteomes" id="UP001215598">
    <property type="component" value="Unassembled WGS sequence"/>
</dbReference>
<dbReference type="Pfam" id="PF20414">
    <property type="entry name" value="DUF6698"/>
    <property type="match status" value="1"/>
</dbReference>
<evidence type="ECO:0000313" key="3">
    <source>
        <dbReference type="Proteomes" id="UP001215598"/>
    </source>
</evidence>
<sequence length="421" mass="46945">MKARSPIRIPTVKTALAPPRILVKSRTPLGFGRHRFGDVTNTPPREKRKRKRQRQDDAAHKRTRHDRRLTPEPGPADDREDSDAGLDPAAEPSGDDTDAADARDDDAAVIKRVGRHYVLSYNLWVRGNAHIFDFRLDAKYDEKKRFENDATKRQGQLHDIEKLLPQEYRGRKRDPTKTWLARLFMTGVSSQRSNTSTRLRKIAGAAIFDCLPTDLLDPDTRTAKFRDQIGWIIKEGTSGHYASLEVPIIHDSWAGDYDLKTCFLNRALMRLFVALIRGPSAATTMLNLEKKHGVTDTVSTNVPGSDSMEKIFGINHTEPGAIAGSAVLAIWALSADTDLKARGDVTHIDYEARFDEYLEILTEGLRQESTSVLNVFREWDRVIFPTSDSGHGSNGATGQGSGNKKAMDALRAEMAADGAEE</sequence>
<comment type="caution">
    <text evidence="2">The sequence shown here is derived from an EMBL/GenBank/DDBJ whole genome shotgun (WGS) entry which is preliminary data.</text>
</comment>
<accession>A0AAD7H6A9</accession>
<organism evidence="2 3">
    <name type="scientific">Mycena metata</name>
    <dbReference type="NCBI Taxonomy" id="1033252"/>
    <lineage>
        <taxon>Eukaryota</taxon>
        <taxon>Fungi</taxon>
        <taxon>Dikarya</taxon>
        <taxon>Basidiomycota</taxon>
        <taxon>Agaricomycotina</taxon>
        <taxon>Agaricomycetes</taxon>
        <taxon>Agaricomycetidae</taxon>
        <taxon>Agaricales</taxon>
        <taxon>Marasmiineae</taxon>
        <taxon>Mycenaceae</taxon>
        <taxon>Mycena</taxon>
    </lineage>
</organism>
<protein>
    <submittedName>
        <fullName evidence="2">Uncharacterized protein</fullName>
    </submittedName>
</protein>
<reference evidence="2" key="1">
    <citation type="submission" date="2023-03" db="EMBL/GenBank/DDBJ databases">
        <title>Massive genome expansion in bonnet fungi (Mycena s.s.) driven by repeated elements and novel gene families across ecological guilds.</title>
        <authorList>
            <consortium name="Lawrence Berkeley National Laboratory"/>
            <person name="Harder C.B."/>
            <person name="Miyauchi S."/>
            <person name="Viragh M."/>
            <person name="Kuo A."/>
            <person name="Thoen E."/>
            <person name="Andreopoulos B."/>
            <person name="Lu D."/>
            <person name="Skrede I."/>
            <person name="Drula E."/>
            <person name="Henrissat B."/>
            <person name="Morin E."/>
            <person name="Kohler A."/>
            <person name="Barry K."/>
            <person name="LaButti K."/>
            <person name="Morin E."/>
            <person name="Salamov A."/>
            <person name="Lipzen A."/>
            <person name="Mereny Z."/>
            <person name="Hegedus B."/>
            <person name="Baldrian P."/>
            <person name="Stursova M."/>
            <person name="Weitz H."/>
            <person name="Taylor A."/>
            <person name="Grigoriev I.V."/>
            <person name="Nagy L.G."/>
            <person name="Martin F."/>
            <person name="Kauserud H."/>
        </authorList>
    </citation>
    <scope>NUCLEOTIDE SEQUENCE</scope>
    <source>
        <strain evidence="2">CBHHK182m</strain>
    </source>
</reference>
<feature type="region of interest" description="Disordered" evidence="1">
    <location>
        <begin position="1"/>
        <end position="102"/>
    </location>
</feature>
<dbReference type="InterPro" id="IPR046521">
    <property type="entry name" value="DUF6698"/>
</dbReference>
<name>A0AAD7H6A9_9AGAR</name>
<evidence type="ECO:0000256" key="1">
    <source>
        <dbReference type="SAM" id="MobiDB-lite"/>
    </source>
</evidence>
<proteinExistence type="predicted"/>
<feature type="compositionally biased region" description="Gly residues" evidence="1">
    <location>
        <begin position="392"/>
        <end position="401"/>
    </location>
</feature>
<keyword evidence="3" id="KW-1185">Reference proteome</keyword>
<evidence type="ECO:0000313" key="2">
    <source>
        <dbReference type="EMBL" id="KAJ7712589.1"/>
    </source>
</evidence>
<dbReference type="EMBL" id="JARKIB010000362">
    <property type="protein sequence ID" value="KAJ7712589.1"/>
    <property type="molecule type" value="Genomic_DNA"/>
</dbReference>